<organism evidence="2 3">
    <name type="scientific">Geranomyces variabilis</name>
    <dbReference type="NCBI Taxonomy" id="109894"/>
    <lineage>
        <taxon>Eukaryota</taxon>
        <taxon>Fungi</taxon>
        <taxon>Fungi incertae sedis</taxon>
        <taxon>Chytridiomycota</taxon>
        <taxon>Chytridiomycota incertae sedis</taxon>
        <taxon>Chytridiomycetes</taxon>
        <taxon>Spizellomycetales</taxon>
        <taxon>Powellomycetaceae</taxon>
        <taxon>Geranomyces</taxon>
    </lineage>
</organism>
<sequence length="967" mass="107563">MPKRQRPSTNHGDENEDPASSTTAMHDRRHPAAARPPASLDTERVPMAAVTSMQPLFGSNVPHAPTPRRNAKRSAAQKLMDANVTAQEMIGTASMQKGVRNIRPLCPKTTIQHAGLMDFLSACLELMEPGSSAEILVDGASRILQSETWKSVARSLCRTKEEHGGRQMDGRHHVNTIVSEMSAMVHAYQRLTGLTVDKSINKCMIQYIRDDLAREFSLSDEYKEKITLSADDTTAMVEAMYRNGEREVKWVLPRQRLQFHWLLHESIFCAARPTESMVTKPYQHENDAVKWGDIRWWIVLDVDGEVRMSYDVTHRNLKGRRQAASEFKRTFFIDEGRNGMNNELYNMPPAILREHGNRLAVPMKPACLDLLILRDMERTGGTWRVSEQQGLRYANARDLLIKVGRAAGMTVVPTWYMIRRHAIDTMNAHGAQEADLRVQAGHHAGSWTFASKYLSRTSRLSLPAMIAGKQLATHSLELINGMARHVDLPTSISMQARREILMSPEVAVENDEGRRGTVIKKLTRLAYAREIVAFLHVKRDVAINLGLSGAREQQEADEITSAIAAIELPEAPAPEAPAESDTSTSLSMVASTLSWRRKEPRTDAHVGNPLWTALFEASDTGNVYPGTALIAALAQDMPPRENTLVGFHHGEDATSDGLCPVQGCQKAIKDFLNNGQFAAHVHSCALKDLATQYMDANVALLTADMECHWQRARAGVPSQSLCTYKREGKFPPVVMLMRHYYEHVRRAFRMKQPCGWKDTDKSEACGWIVEDDDLRDVRSGLRHMELEHGVLLPAPSAADVTDMPIPRASVQYCELCQTWVVGAKAAEIHARGHIVATYSDFELDGDMCATDIHGVHGKLTQAKRNALCPFCMFDTQKPYADRMSLSPTNAQHTHRHVARHLLVLDQTAAHGCPWTLLCPGESYTVVDLANHLVTAHHIALGGIKATQSATPTLVTLESLAKLSRHGS</sequence>
<reference evidence="2" key="1">
    <citation type="submission" date="2020-05" db="EMBL/GenBank/DDBJ databases">
        <title>Phylogenomic resolution of chytrid fungi.</title>
        <authorList>
            <person name="Stajich J.E."/>
            <person name="Amses K."/>
            <person name="Simmons R."/>
            <person name="Seto K."/>
            <person name="Myers J."/>
            <person name="Bonds A."/>
            <person name="Quandt C.A."/>
            <person name="Barry K."/>
            <person name="Liu P."/>
            <person name="Grigoriev I."/>
            <person name="Longcore J.E."/>
            <person name="James T.Y."/>
        </authorList>
    </citation>
    <scope>NUCLEOTIDE SEQUENCE</scope>
    <source>
        <strain evidence="2">JEL0379</strain>
    </source>
</reference>
<evidence type="ECO:0000313" key="2">
    <source>
        <dbReference type="EMBL" id="KAJ3168356.1"/>
    </source>
</evidence>
<dbReference type="PANTHER" id="PTHR37535:SF3">
    <property type="entry name" value="FLUG DOMAIN-CONTAINING PROTEIN"/>
    <property type="match status" value="1"/>
</dbReference>
<proteinExistence type="predicted"/>
<gene>
    <name evidence="2" type="ORF">HDU87_001193</name>
</gene>
<name>A0AAD5XLF0_9FUNG</name>
<dbReference type="Proteomes" id="UP001212152">
    <property type="component" value="Unassembled WGS sequence"/>
</dbReference>
<dbReference type="Pfam" id="PF11917">
    <property type="entry name" value="DUF3435"/>
    <property type="match status" value="1"/>
</dbReference>
<dbReference type="InterPro" id="IPR021842">
    <property type="entry name" value="DUF3435"/>
</dbReference>
<dbReference type="AlphaFoldDB" id="A0AAD5XLF0"/>
<evidence type="ECO:0000256" key="1">
    <source>
        <dbReference type="SAM" id="MobiDB-lite"/>
    </source>
</evidence>
<keyword evidence="3" id="KW-1185">Reference proteome</keyword>
<accession>A0AAD5XLF0</accession>
<dbReference type="EMBL" id="JADGJQ010000123">
    <property type="protein sequence ID" value="KAJ3168356.1"/>
    <property type="molecule type" value="Genomic_DNA"/>
</dbReference>
<evidence type="ECO:0000313" key="3">
    <source>
        <dbReference type="Proteomes" id="UP001212152"/>
    </source>
</evidence>
<comment type="caution">
    <text evidence="2">The sequence shown here is derived from an EMBL/GenBank/DDBJ whole genome shotgun (WGS) entry which is preliminary data.</text>
</comment>
<feature type="region of interest" description="Disordered" evidence="1">
    <location>
        <begin position="1"/>
        <end position="43"/>
    </location>
</feature>
<protein>
    <recommendedName>
        <fullName evidence="4">C2H2-type domain-containing protein</fullName>
    </recommendedName>
</protein>
<dbReference type="PANTHER" id="PTHR37535">
    <property type="entry name" value="FLUG DOMAIN PROTEIN"/>
    <property type="match status" value="1"/>
</dbReference>
<evidence type="ECO:0008006" key="4">
    <source>
        <dbReference type="Google" id="ProtNLM"/>
    </source>
</evidence>